<evidence type="ECO:0000313" key="2">
    <source>
        <dbReference type="EMBL" id="PWZ00342.1"/>
    </source>
</evidence>
<organism evidence="2 3">
    <name type="scientific">Testicularia cyperi</name>
    <dbReference type="NCBI Taxonomy" id="1882483"/>
    <lineage>
        <taxon>Eukaryota</taxon>
        <taxon>Fungi</taxon>
        <taxon>Dikarya</taxon>
        <taxon>Basidiomycota</taxon>
        <taxon>Ustilaginomycotina</taxon>
        <taxon>Ustilaginomycetes</taxon>
        <taxon>Ustilaginales</taxon>
        <taxon>Anthracoideaceae</taxon>
        <taxon>Testicularia</taxon>
    </lineage>
</organism>
<evidence type="ECO:0008006" key="4">
    <source>
        <dbReference type="Google" id="ProtNLM"/>
    </source>
</evidence>
<dbReference type="Proteomes" id="UP000246740">
    <property type="component" value="Unassembled WGS sequence"/>
</dbReference>
<evidence type="ECO:0000313" key="3">
    <source>
        <dbReference type="Proteomes" id="UP000246740"/>
    </source>
</evidence>
<dbReference type="AlphaFoldDB" id="A0A317XQG4"/>
<reference evidence="2 3" key="1">
    <citation type="journal article" date="2018" name="Mol. Biol. Evol.">
        <title>Broad Genomic Sampling Reveals a Smut Pathogenic Ancestry of the Fungal Clade Ustilaginomycotina.</title>
        <authorList>
            <person name="Kijpornyongpan T."/>
            <person name="Mondo S.J."/>
            <person name="Barry K."/>
            <person name="Sandor L."/>
            <person name="Lee J."/>
            <person name="Lipzen A."/>
            <person name="Pangilinan J."/>
            <person name="LaButti K."/>
            <person name="Hainaut M."/>
            <person name="Henrissat B."/>
            <person name="Grigoriev I.V."/>
            <person name="Spatafora J.W."/>
            <person name="Aime M.C."/>
        </authorList>
    </citation>
    <scope>NUCLEOTIDE SEQUENCE [LARGE SCALE GENOMIC DNA]</scope>
    <source>
        <strain evidence="2 3">MCA 3645</strain>
    </source>
</reference>
<accession>A0A317XQG4</accession>
<gene>
    <name evidence="2" type="ORF">BCV70DRAFT_217329</name>
</gene>
<dbReference type="EMBL" id="KZ819193">
    <property type="protein sequence ID" value="PWZ00342.1"/>
    <property type="molecule type" value="Genomic_DNA"/>
</dbReference>
<dbReference type="InParanoid" id="A0A317XQG4"/>
<feature type="compositionally biased region" description="Low complexity" evidence="1">
    <location>
        <begin position="78"/>
        <end position="89"/>
    </location>
</feature>
<proteinExistence type="predicted"/>
<protein>
    <recommendedName>
        <fullName evidence="4">Myb-like domain-containing protein</fullName>
    </recommendedName>
</protein>
<evidence type="ECO:0000256" key="1">
    <source>
        <dbReference type="SAM" id="MobiDB-lite"/>
    </source>
</evidence>
<keyword evidence="3" id="KW-1185">Reference proteome</keyword>
<sequence>MVEDRAAKAAKEQPWSNKERLVMVQAYFQKTQLDDTAHKAMCGALDALDSPHRDPQAIRRQWNRKIVKDILAIYNSGSASASTSTSTLSPKKRQRLDDAS</sequence>
<feature type="region of interest" description="Disordered" evidence="1">
    <location>
        <begin position="78"/>
        <end position="100"/>
    </location>
</feature>
<name>A0A317XQG4_9BASI</name>